<accession>F4MQJ1</accession>
<dbReference type="InterPro" id="IPR037154">
    <property type="entry name" value="YtpR-like_sf"/>
</dbReference>
<keyword evidence="1 3" id="KW-0820">tRNA-binding</keyword>
<dbReference type="Proteomes" id="UP000010103">
    <property type="component" value="Chromosome"/>
</dbReference>
<keyword evidence="2 3" id="KW-0694">RNA-binding</keyword>
<reference evidence="6" key="1">
    <citation type="journal article" date="2011" name="BMC Genomics">
        <title>Mycoplasma mycoides, from "mycoides Small Colony" to "capri". A microevolutionary perspective.</title>
        <authorList>
            <person name="Thiaucourt F."/>
            <person name="Manso-Silvan L."/>
            <person name="Salah W."/>
            <person name="Barbe V."/>
            <person name="Berger A."/>
            <person name="Jacob D."/>
            <person name="Breton M."/>
            <person name="Dupuy V."/>
            <person name="Lomenech A.M."/>
            <person name="Blanchard A."/>
            <person name="Sirand-Pugnet P."/>
        </authorList>
    </citation>
    <scope>NUCLEOTIDE SEQUENCE [LARGE SCALE GENOMIC DNA]</scope>
    <source>
        <strain evidence="6">95010</strain>
    </source>
</reference>
<keyword evidence="5" id="KW-0436">Ligase</keyword>
<dbReference type="KEGG" id="mml:MLC_6460"/>
<dbReference type="InterPro" id="IPR002547">
    <property type="entry name" value="tRNA-bd_dom"/>
</dbReference>
<dbReference type="GO" id="GO:0000049">
    <property type="term" value="F:tRNA binding"/>
    <property type="evidence" value="ECO:0007669"/>
    <property type="project" value="UniProtKB-UniRule"/>
</dbReference>
<proteinExistence type="predicted"/>
<dbReference type="PROSITE" id="PS50886">
    <property type="entry name" value="TRBD"/>
    <property type="match status" value="1"/>
</dbReference>
<reference evidence="6" key="2">
    <citation type="journal article" date="2011" name="BMC Genomics">
        <title>Mycoplasma mycoides, from mycoides Small Colony to capri. A microevolutionary perspective.</title>
        <authorList>
            <person name="Thiaucourt F."/>
            <person name="Manso-Silvan L."/>
            <person name="Salah W."/>
            <person name="Barbe V."/>
            <person name="Berger A."/>
            <person name="Jacob D."/>
            <person name="Breton M."/>
            <person name="Dupuy V."/>
            <person name="Lomenech A.M."/>
            <person name="Blanchard A."/>
            <person name="Sirand-Pugnet P."/>
        </authorList>
    </citation>
    <scope>NUCLEOTIDE SEQUENCE [LARGE SCALE GENOMIC DNA]</scope>
    <source>
        <strain evidence="6">95010</strain>
    </source>
</reference>
<dbReference type="OrthoDB" id="9805455at2"/>
<dbReference type="HOGENOM" id="CLU_098250_1_0_14"/>
<dbReference type="NCBIfam" id="NF045760">
    <property type="entry name" value="YtpR"/>
    <property type="match status" value="1"/>
</dbReference>
<evidence type="ECO:0000256" key="2">
    <source>
        <dbReference type="ARBA" id="ARBA00022884"/>
    </source>
</evidence>
<evidence type="ECO:0000313" key="6">
    <source>
        <dbReference type="Proteomes" id="UP000010103"/>
    </source>
</evidence>
<dbReference type="GO" id="GO:0016874">
    <property type="term" value="F:ligase activity"/>
    <property type="evidence" value="ECO:0007669"/>
    <property type="project" value="UniProtKB-KW"/>
</dbReference>
<gene>
    <name evidence="5" type="primary">pheT</name>
    <name evidence="5" type="ORF">MLC_6460</name>
</gene>
<dbReference type="InterPro" id="IPR033714">
    <property type="entry name" value="tRNA_bind_bactPheRS"/>
</dbReference>
<evidence type="ECO:0000256" key="1">
    <source>
        <dbReference type="ARBA" id="ARBA00022555"/>
    </source>
</evidence>
<dbReference type="AlphaFoldDB" id="F4MQJ1"/>
<dbReference type="Pfam" id="PF01588">
    <property type="entry name" value="tRNA_bind"/>
    <property type="match status" value="1"/>
</dbReference>
<dbReference type="EMBL" id="FQ377874">
    <property type="protein sequence ID" value="CBW54374.1"/>
    <property type="molecule type" value="Genomic_DNA"/>
</dbReference>
<evidence type="ECO:0000313" key="5">
    <source>
        <dbReference type="EMBL" id="CBW54374.1"/>
    </source>
</evidence>
<dbReference type="InterPro" id="IPR012340">
    <property type="entry name" value="NA-bd_OB-fold"/>
</dbReference>
<protein>
    <submittedName>
        <fullName evidence="5">Phenylalanine tRNA ligase</fullName>
    </submittedName>
</protein>
<dbReference type="Gene3D" id="2.40.50.140">
    <property type="entry name" value="Nucleic acid-binding proteins"/>
    <property type="match status" value="1"/>
</dbReference>
<organism evidence="5 6">
    <name type="scientific">Mycoplasma mycoides subsp. capri LC str. 95010</name>
    <dbReference type="NCBI Taxonomy" id="862259"/>
    <lineage>
        <taxon>Bacteria</taxon>
        <taxon>Bacillati</taxon>
        <taxon>Mycoplasmatota</taxon>
        <taxon>Mollicutes</taxon>
        <taxon>Mycoplasmataceae</taxon>
        <taxon>Mycoplasma</taxon>
    </lineage>
</organism>
<feature type="domain" description="TRNA-binding" evidence="4">
    <location>
        <begin position="91"/>
        <end position="200"/>
    </location>
</feature>
<dbReference type="SUPFAM" id="SSF50249">
    <property type="entry name" value="Nucleic acid-binding proteins"/>
    <property type="match status" value="1"/>
</dbReference>
<sequence length="210" mass="23835">MVIRRILTVNSIKFGIFYSKQFNSLLVSFFNKKVTSTQQINNITILKNNDEIIGANIFNVDPNLNLKSGFCSEDPKAVNYVIQALKNIYEVKQELQFVIGRIIECEPIEGTHLNICQVDIKSEVLQIICGASNARKKVVCVVATLNSWLPNGQQIIQSKIRGVDSFGMLCSYKELNIENDQQGIIELGSEYNNKIGESFWKEYYAKQDQV</sequence>
<evidence type="ECO:0000259" key="4">
    <source>
        <dbReference type="PROSITE" id="PS50886"/>
    </source>
</evidence>
<name>F4MQJ1_MYCML</name>
<dbReference type="Gene3D" id="3.30.1940.10">
    <property type="entry name" value="YtpR-like"/>
    <property type="match status" value="1"/>
</dbReference>
<evidence type="ECO:0000256" key="3">
    <source>
        <dbReference type="PROSITE-ProRule" id="PRU00209"/>
    </source>
</evidence>
<dbReference type="CDD" id="cd02796">
    <property type="entry name" value="tRNA_bind_bactPheRS"/>
    <property type="match status" value="1"/>
</dbReference>